<keyword evidence="1" id="KW-1133">Transmembrane helix</keyword>
<dbReference type="RefSeq" id="WP_194563437.1">
    <property type="nucleotide sequence ID" value="NZ_JADKPV010000006.1"/>
</dbReference>
<feature type="transmembrane region" description="Helical" evidence="1">
    <location>
        <begin position="79"/>
        <end position="96"/>
    </location>
</feature>
<dbReference type="SUPFAM" id="SSF158560">
    <property type="entry name" value="BH3980-like"/>
    <property type="match status" value="1"/>
</dbReference>
<organism evidence="3 4">
    <name type="scientific">Savagea serpentis</name>
    <dbReference type="NCBI Taxonomy" id="2785297"/>
    <lineage>
        <taxon>Bacteria</taxon>
        <taxon>Bacillati</taxon>
        <taxon>Bacillota</taxon>
        <taxon>Bacilli</taxon>
        <taxon>Bacillales</taxon>
        <taxon>Caryophanaceae</taxon>
        <taxon>Savagea</taxon>
    </lineage>
</organism>
<name>A0A8J7GBN6_9BACL</name>
<keyword evidence="1" id="KW-0472">Membrane</keyword>
<accession>A0A8J7GBN6</accession>
<proteinExistence type="predicted"/>
<feature type="domain" description="HAAS transmembrane region" evidence="2">
    <location>
        <begin position="93"/>
        <end position="205"/>
    </location>
</feature>
<keyword evidence="1" id="KW-0812">Transmembrane</keyword>
<dbReference type="PANTHER" id="PTHR41307:SF1">
    <property type="entry name" value="MEMBRANE PROTEIN"/>
    <property type="match status" value="1"/>
</dbReference>
<sequence>MKHNLQLSKKSQNFIENLRVYLFSSGKQSDEIEQIVNELEIHLSEAEKSGKSIEKIIGESPKEYMKMISDEMTTDYQTWFKYICLIIFGSFSFKIFSDLLAGNLSYSLLELGGYIIITAIFIAAVSKGIKYISTINQSNVKQSVLIVGIALLPLVLFLGLTFLDRVIWTPTVHFDNIGTLIIGGITLLIVIGISIWAKTWILIIVTTLLILPDYFLNLTPLKHETQLILSMIISFGGIAIYLWILSKLERSK</sequence>
<feature type="transmembrane region" description="Helical" evidence="1">
    <location>
        <begin position="144"/>
        <end position="162"/>
    </location>
</feature>
<evidence type="ECO:0000256" key="1">
    <source>
        <dbReference type="SAM" id="Phobius"/>
    </source>
</evidence>
<reference evidence="3" key="1">
    <citation type="submission" date="2020-11" db="EMBL/GenBank/DDBJ databases">
        <title>Multidrug resistant novel bacterium Savagea serpentis sp. nov., isolated from the scats of a vine snake (Ahaetulla nasuta).</title>
        <authorList>
            <person name="Venkata Ramana V."/>
            <person name="Vikas Patil S."/>
            <person name="Yogita Lugani V."/>
        </authorList>
    </citation>
    <scope>NUCLEOTIDE SEQUENCE</scope>
    <source>
        <strain evidence="3">SN6</strain>
    </source>
</reference>
<keyword evidence="4" id="KW-1185">Reference proteome</keyword>
<dbReference type="Gene3D" id="1.10.1900.10">
    <property type="entry name" value="c-terminal domain of poly(a) binding protein"/>
    <property type="match status" value="1"/>
</dbReference>
<evidence type="ECO:0000259" key="2">
    <source>
        <dbReference type="Pfam" id="PF08006"/>
    </source>
</evidence>
<feature type="transmembrane region" description="Helical" evidence="1">
    <location>
        <begin position="200"/>
        <end position="221"/>
    </location>
</feature>
<evidence type="ECO:0000313" key="3">
    <source>
        <dbReference type="EMBL" id="MBF4501959.1"/>
    </source>
</evidence>
<feature type="transmembrane region" description="Helical" evidence="1">
    <location>
        <begin position="174"/>
        <end position="193"/>
    </location>
</feature>
<dbReference type="InterPro" id="IPR012963">
    <property type="entry name" value="HAAS_TM"/>
</dbReference>
<protein>
    <recommendedName>
        <fullName evidence="2">HAAS transmembrane region domain-containing protein</fullName>
    </recommendedName>
</protein>
<comment type="caution">
    <text evidence="3">The sequence shown here is derived from an EMBL/GenBank/DDBJ whole genome shotgun (WGS) entry which is preliminary data.</text>
</comment>
<dbReference type="AlphaFoldDB" id="A0A8J7GBN6"/>
<gene>
    <name evidence="3" type="ORF">IRY55_11340</name>
</gene>
<evidence type="ECO:0000313" key="4">
    <source>
        <dbReference type="Proteomes" id="UP000622653"/>
    </source>
</evidence>
<dbReference type="Proteomes" id="UP000622653">
    <property type="component" value="Unassembled WGS sequence"/>
</dbReference>
<feature type="transmembrane region" description="Helical" evidence="1">
    <location>
        <begin position="227"/>
        <end position="245"/>
    </location>
</feature>
<dbReference type="Pfam" id="PF08006">
    <property type="entry name" value="HAAS_TM"/>
    <property type="match status" value="1"/>
</dbReference>
<feature type="transmembrane region" description="Helical" evidence="1">
    <location>
        <begin position="111"/>
        <end position="132"/>
    </location>
</feature>
<dbReference type="EMBL" id="JADKPV010000006">
    <property type="protein sequence ID" value="MBF4501959.1"/>
    <property type="molecule type" value="Genomic_DNA"/>
</dbReference>
<dbReference type="PANTHER" id="PTHR41307">
    <property type="entry name" value="MEMBRANE PROTEIN-RELATED"/>
    <property type="match status" value="1"/>
</dbReference>